<evidence type="ECO:0000313" key="3">
    <source>
        <dbReference type="Proteomes" id="UP000008810"/>
    </source>
</evidence>
<reference evidence="1 2" key="1">
    <citation type="journal article" date="2010" name="Nature">
        <title>Genome sequencing and analysis of the model grass Brachypodium distachyon.</title>
        <authorList>
            <consortium name="International Brachypodium Initiative"/>
        </authorList>
    </citation>
    <scope>NUCLEOTIDE SEQUENCE [LARGE SCALE GENOMIC DNA]</scope>
    <source>
        <strain evidence="1 2">Bd21</strain>
    </source>
</reference>
<reference evidence="2" key="3">
    <citation type="submission" date="2018-08" db="UniProtKB">
        <authorList>
            <consortium name="EnsemblPlants"/>
        </authorList>
    </citation>
    <scope>IDENTIFICATION</scope>
    <source>
        <strain evidence="2">cv. Bd21</strain>
    </source>
</reference>
<dbReference type="Proteomes" id="UP000008810">
    <property type="component" value="Chromosome 3"/>
</dbReference>
<accession>A0A0Q3QIQ4</accession>
<dbReference type="AlphaFoldDB" id="A0A0Q3QIQ4"/>
<sequence>MDTEHGGKRRFGRSMRTGPLARSAVAGTTLWLLLLSPPLGLPHAPCPASFPFSDLAKLAVHAATTAPNISSSSSSSSSRRPIPHQLSVSLCCHFPFFTTSRFS</sequence>
<reference evidence="1" key="2">
    <citation type="submission" date="2017-06" db="EMBL/GenBank/DDBJ databases">
        <title>WGS assembly of Brachypodium distachyon.</title>
        <authorList>
            <consortium name="The International Brachypodium Initiative"/>
            <person name="Lucas S."/>
            <person name="Harmon-Smith M."/>
            <person name="Lail K."/>
            <person name="Tice H."/>
            <person name="Grimwood J."/>
            <person name="Bruce D."/>
            <person name="Barry K."/>
            <person name="Shu S."/>
            <person name="Lindquist E."/>
            <person name="Wang M."/>
            <person name="Pitluck S."/>
            <person name="Vogel J.P."/>
            <person name="Garvin D.F."/>
            <person name="Mockler T.C."/>
            <person name="Schmutz J."/>
            <person name="Rokhsar D."/>
            <person name="Bevan M.W."/>
        </authorList>
    </citation>
    <scope>NUCLEOTIDE SEQUENCE</scope>
    <source>
        <strain evidence="1">Bd21</strain>
    </source>
</reference>
<protein>
    <submittedName>
        <fullName evidence="1 2">Uncharacterized protein</fullName>
    </submittedName>
</protein>
<dbReference type="EnsemblPlants" id="KQK01490">
    <property type="protein sequence ID" value="KQK01490"/>
    <property type="gene ID" value="BRADI_3g56175v3"/>
</dbReference>
<organism evidence="1">
    <name type="scientific">Brachypodium distachyon</name>
    <name type="common">Purple false brome</name>
    <name type="synonym">Trachynia distachya</name>
    <dbReference type="NCBI Taxonomy" id="15368"/>
    <lineage>
        <taxon>Eukaryota</taxon>
        <taxon>Viridiplantae</taxon>
        <taxon>Streptophyta</taxon>
        <taxon>Embryophyta</taxon>
        <taxon>Tracheophyta</taxon>
        <taxon>Spermatophyta</taxon>
        <taxon>Magnoliopsida</taxon>
        <taxon>Liliopsida</taxon>
        <taxon>Poales</taxon>
        <taxon>Poaceae</taxon>
        <taxon>BOP clade</taxon>
        <taxon>Pooideae</taxon>
        <taxon>Stipodae</taxon>
        <taxon>Brachypodieae</taxon>
        <taxon>Brachypodium</taxon>
    </lineage>
</organism>
<dbReference type="EMBL" id="CM000882">
    <property type="protein sequence ID" value="KQK01490.1"/>
    <property type="molecule type" value="Genomic_DNA"/>
</dbReference>
<proteinExistence type="predicted"/>
<evidence type="ECO:0000313" key="1">
    <source>
        <dbReference type="EMBL" id="KQK01490.1"/>
    </source>
</evidence>
<keyword evidence="3" id="KW-1185">Reference proteome</keyword>
<evidence type="ECO:0000313" key="2">
    <source>
        <dbReference type="EnsemblPlants" id="KQK01490"/>
    </source>
</evidence>
<dbReference type="InParanoid" id="A0A0Q3QIQ4"/>
<dbReference type="Gramene" id="KQK01490">
    <property type="protein sequence ID" value="KQK01490"/>
    <property type="gene ID" value="BRADI_3g56175v3"/>
</dbReference>
<name>A0A0Q3QIQ4_BRADI</name>
<gene>
    <name evidence="1" type="ORF">BRADI_3g56175v3</name>
</gene>